<dbReference type="RefSeq" id="WP_095343627.1">
    <property type="nucleotide sequence ID" value="NZ_CABFMC010000007.1"/>
</dbReference>
<protein>
    <submittedName>
        <fullName evidence="1">Uncharacterized protein</fullName>
    </submittedName>
</protein>
<comment type="caution">
    <text evidence="1">The sequence shown here is derived from an EMBL/GenBank/DDBJ whole genome shotgun (WGS) entry which is preliminary data.</text>
</comment>
<gene>
    <name evidence="1" type="ORF">B8W87_06945</name>
</gene>
<dbReference type="Proteomes" id="UP000216195">
    <property type="component" value="Unassembled WGS sequence"/>
</dbReference>
<sequence length="62" mass="6519">MNKEVSFLEEISEQELDQLNGGADPIGKAAGALGETIIRSVMAINTPSGGSCSVQDIMNDYC</sequence>
<organism evidence="1 2">
    <name type="scientific">Rothia dentocariosa</name>
    <dbReference type="NCBI Taxonomy" id="2047"/>
    <lineage>
        <taxon>Bacteria</taxon>
        <taxon>Bacillati</taxon>
        <taxon>Actinomycetota</taxon>
        <taxon>Actinomycetes</taxon>
        <taxon>Micrococcales</taxon>
        <taxon>Micrococcaceae</taxon>
        <taxon>Rothia</taxon>
    </lineage>
</organism>
<evidence type="ECO:0000313" key="2">
    <source>
        <dbReference type="Proteomes" id="UP000216195"/>
    </source>
</evidence>
<name>A0AAE5KNC4_9MICC</name>
<accession>A0AAE5KNC4</accession>
<proteinExistence type="predicted"/>
<dbReference type="AlphaFoldDB" id="A0AAE5KNC4"/>
<evidence type="ECO:0000313" key="1">
    <source>
        <dbReference type="EMBL" id="PAK85412.1"/>
    </source>
</evidence>
<reference evidence="1 2" key="1">
    <citation type="submission" date="2017-04" db="EMBL/GenBank/DDBJ databases">
        <title>Kefir bacterial isolates.</title>
        <authorList>
            <person name="Kim Y."/>
            <person name="Blasche S."/>
            <person name="Patil K.R."/>
        </authorList>
    </citation>
    <scope>NUCLEOTIDE SEQUENCE [LARGE SCALE GENOMIC DNA]</scope>
    <source>
        <strain evidence="1 2">OG2-1</strain>
    </source>
</reference>
<dbReference type="EMBL" id="NCWU01000007">
    <property type="protein sequence ID" value="PAK85412.1"/>
    <property type="molecule type" value="Genomic_DNA"/>
</dbReference>